<dbReference type="OrthoDB" id="6142725at2759"/>
<accession>A0A8S3Q7E0</accession>
<feature type="compositionally biased region" description="Polar residues" evidence="3">
    <location>
        <begin position="27"/>
        <end position="45"/>
    </location>
</feature>
<dbReference type="AlphaFoldDB" id="A0A8S3Q7E0"/>
<feature type="domain" description="HECT" evidence="4">
    <location>
        <begin position="381"/>
        <end position="438"/>
    </location>
</feature>
<name>A0A8S3Q7E0_MYTED</name>
<sequence length="712" mass="80573">MGDKTTQEIIKCLDTAAKLLRGEAVSPNDNVGSSSHGSRTSENTTHSAELAIPITTVHVPSPSPSFQYSRVTSNLRNLFKPYGTSKGRGRGVNLPQPSASLSTWTHKFICLSSKDSEIIPSKDEKRTLFEAGLGERKLTLVKTSDSPDFLQQSTLQLINPGQHGYTVEYLSNCYLGQATCFIRPIQKDLDATPIDEGEKTMQTEKCMTCGRDILLTQLRSHVRECGNADSDNELPIQHISNPEETAEQVNHLDFYNLLRVALHMLLILSVQHTCLKTSQKSRGKYPRFLSYQYANLPVGYSYCPICLQMFPDAYIETHASVCGESTDKKAAKSDVADVDLITRSFQDEVMRIRKDAVDVWEIPVIRRLFIKTAMAEMESANEDEWLRQLKIDFIGEEGVDAGGPCREFFSLLFRNTPVFENGGFSLNSELLEKKHYMYVGRMSSLAIINGHPGPKCINNYLVNYILEGIQPECTLTQLEMISRDDVIEAIKEIDTVNADNKYDITEKYAELLDCSGFRKALNQDTKEEAVRAMQNHFIFFKWLPSLLQFIEGFKLLGVLELCRKHPTDSRKCLEPSDISYSEVMDFFKPSYSSEKEKKEKEEVIVYNFGQFLKKVERQRITSNWINLDIDEEKKDTNVSMKNVLQAFVGSEGLPTDIDFGIIEFDHQSENLSSVNTCAPSITIRQISQNQNYQTLENHLLNIIVGTDGFDMK</sequence>
<feature type="region of interest" description="Disordered" evidence="3">
    <location>
        <begin position="24"/>
        <end position="45"/>
    </location>
</feature>
<gene>
    <name evidence="5" type="ORF">MEDL_6620</name>
</gene>
<dbReference type="GO" id="GO:0004842">
    <property type="term" value="F:ubiquitin-protein transferase activity"/>
    <property type="evidence" value="ECO:0007669"/>
    <property type="project" value="InterPro"/>
</dbReference>
<dbReference type="Proteomes" id="UP000683360">
    <property type="component" value="Unassembled WGS sequence"/>
</dbReference>
<comment type="caution">
    <text evidence="5">The sequence shown here is derived from an EMBL/GenBank/DDBJ whole genome shotgun (WGS) entry which is preliminary data.</text>
</comment>
<evidence type="ECO:0000256" key="3">
    <source>
        <dbReference type="SAM" id="MobiDB-lite"/>
    </source>
</evidence>
<evidence type="ECO:0000256" key="1">
    <source>
        <dbReference type="ARBA" id="ARBA00022786"/>
    </source>
</evidence>
<dbReference type="InterPro" id="IPR000569">
    <property type="entry name" value="HECT_dom"/>
</dbReference>
<proteinExistence type="predicted"/>
<keyword evidence="6" id="KW-1185">Reference proteome</keyword>
<dbReference type="InterPro" id="IPR035983">
    <property type="entry name" value="Hect_E3_ubiquitin_ligase"/>
</dbReference>
<dbReference type="PROSITE" id="PS50237">
    <property type="entry name" value="HECT"/>
    <property type="match status" value="1"/>
</dbReference>
<protein>
    <recommendedName>
        <fullName evidence="4">HECT domain-containing protein</fullName>
    </recommendedName>
</protein>
<evidence type="ECO:0000313" key="6">
    <source>
        <dbReference type="Proteomes" id="UP000683360"/>
    </source>
</evidence>
<dbReference type="SUPFAM" id="SSF56204">
    <property type="entry name" value="Hect, E3 ligase catalytic domain"/>
    <property type="match status" value="1"/>
</dbReference>
<evidence type="ECO:0000259" key="4">
    <source>
        <dbReference type="PROSITE" id="PS50237"/>
    </source>
</evidence>
<dbReference type="EMBL" id="CAJPWZ010000360">
    <property type="protein sequence ID" value="CAG2191378.1"/>
    <property type="molecule type" value="Genomic_DNA"/>
</dbReference>
<evidence type="ECO:0000313" key="5">
    <source>
        <dbReference type="EMBL" id="CAG2191378.1"/>
    </source>
</evidence>
<reference evidence="5" key="1">
    <citation type="submission" date="2021-03" db="EMBL/GenBank/DDBJ databases">
        <authorList>
            <person name="Bekaert M."/>
        </authorList>
    </citation>
    <scope>NUCLEOTIDE SEQUENCE</scope>
</reference>
<evidence type="ECO:0000256" key="2">
    <source>
        <dbReference type="PROSITE-ProRule" id="PRU00104"/>
    </source>
</evidence>
<comment type="caution">
    <text evidence="2">Lacks conserved residue(s) required for the propagation of feature annotation.</text>
</comment>
<organism evidence="5 6">
    <name type="scientific">Mytilus edulis</name>
    <name type="common">Blue mussel</name>
    <dbReference type="NCBI Taxonomy" id="6550"/>
    <lineage>
        <taxon>Eukaryota</taxon>
        <taxon>Metazoa</taxon>
        <taxon>Spiralia</taxon>
        <taxon>Lophotrochozoa</taxon>
        <taxon>Mollusca</taxon>
        <taxon>Bivalvia</taxon>
        <taxon>Autobranchia</taxon>
        <taxon>Pteriomorphia</taxon>
        <taxon>Mytilida</taxon>
        <taxon>Mytiloidea</taxon>
        <taxon>Mytilidae</taxon>
        <taxon>Mytilinae</taxon>
        <taxon>Mytilus</taxon>
    </lineage>
</organism>
<dbReference type="Gene3D" id="3.90.1750.10">
    <property type="entry name" value="Hect, E3 ligase catalytic domains"/>
    <property type="match status" value="1"/>
</dbReference>
<keyword evidence="1 2" id="KW-0833">Ubl conjugation pathway</keyword>